<dbReference type="NCBIfam" id="TIGR03303">
    <property type="entry name" value="OM_YaeT"/>
    <property type="match status" value="1"/>
</dbReference>
<evidence type="ECO:0000256" key="2">
    <source>
        <dbReference type="ARBA" id="ARBA00022452"/>
    </source>
</evidence>
<gene>
    <name evidence="8 10" type="primary">bamA</name>
    <name evidence="10" type="ORF">ICHIAU1_18670</name>
</gene>
<dbReference type="PIRSF" id="PIRSF006076">
    <property type="entry name" value="OM_assembly_OMP85"/>
    <property type="match status" value="1"/>
</dbReference>
<protein>
    <recommendedName>
        <fullName evidence="8 9">Outer membrane protein assembly factor BamA</fullName>
    </recommendedName>
</protein>
<dbReference type="PROSITE" id="PS51779">
    <property type="entry name" value="POTRA"/>
    <property type="match status" value="5"/>
</dbReference>
<evidence type="ECO:0000256" key="8">
    <source>
        <dbReference type="HAMAP-Rule" id="MF_01430"/>
    </source>
</evidence>
<evidence type="ECO:0000313" key="11">
    <source>
        <dbReference type="Proteomes" id="UP000463961"/>
    </source>
</evidence>
<organism evidence="10 11">
    <name type="scientific">Fluviibacter phosphoraccumulans</name>
    <dbReference type="NCBI Taxonomy" id="1751046"/>
    <lineage>
        <taxon>Bacteria</taxon>
        <taxon>Pseudomonadati</taxon>
        <taxon>Pseudomonadota</taxon>
        <taxon>Betaproteobacteria</taxon>
        <taxon>Rhodocyclales</taxon>
        <taxon>Fluviibacteraceae</taxon>
        <taxon>Fluviibacter</taxon>
    </lineage>
</organism>
<dbReference type="Gene3D" id="2.40.160.50">
    <property type="entry name" value="membrane protein fhac: a member of the omp85/tpsb transporter family"/>
    <property type="match status" value="1"/>
</dbReference>
<evidence type="ECO:0000256" key="1">
    <source>
        <dbReference type="ARBA" id="ARBA00004370"/>
    </source>
</evidence>
<dbReference type="AlphaFoldDB" id="A0A679I5A7"/>
<dbReference type="RefSeq" id="WP_162049714.1">
    <property type="nucleotide sequence ID" value="NZ_AP019011.1"/>
</dbReference>
<evidence type="ECO:0000256" key="4">
    <source>
        <dbReference type="ARBA" id="ARBA00022729"/>
    </source>
</evidence>
<dbReference type="EMBL" id="AP022345">
    <property type="protein sequence ID" value="BBU69584.1"/>
    <property type="molecule type" value="Genomic_DNA"/>
</dbReference>
<comment type="subunit">
    <text evidence="8">Part of the Bam complex.</text>
</comment>
<keyword evidence="3 8" id="KW-0812">Transmembrane</keyword>
<dbReference type="InterPro" id="IPR039910">
    <property type="entry name" value="D15-like"/>
</dbReference>
<dbReference type="InterPro" id="IPR034746">
    <property type="entry name" value="POTRA"/>
</dbReference>
<sequence length="815" mass="89880">MSLKRNHPKNSRFTKQRLIAACFGSWLSLVSIGEVYAQQQNQVEAFKPFVVRDIRVEGLQRTEPGTVFTYLPIKVGETVDAQKITEALRALYATGFFKDVRIEAEGQDLIVTIAERPAIASITFEGLKEFEKEVVLKALKEVGLADSRIFDRSLLERAEQELKRQYLSRGKYAVQITTTVTPLERNRVAINFSIIEGETAKIREINIIGAKAYPESELLDLFELTTPTWMSWYTKSDQYSRQKLTADLEKLRSFYQDRGYLDYAIDSTQVSISPNKENIYLTITQSEGNRYLISSVKAVGEFIVPEEEIRKLIKIAPGQDFSRAKVNETIKAITERLGKEGYAFANVNAAPDVNREKRLVGFTLFVDPGRRVYVRKVNITGNVKSRDEVVRQDTRQIEGGWYDADKIKLSRERLMRTDFFKQVDIQTPPVPGTNDQVDANVNVEEKSTGSFQIGAGFSSYEKLTLSGSISQNNLFGSGKNATLAVNTSKINTLYSLSYTDPYYTVNGVSIGYDAYYKTFNSASLDWLSTYKTLSGGGGIRFGYPLSETSSMNLGFTIDSTNINLSGASTTTLTDSAGTYTYPNVPYNIYNFTQKYGSTNTSLISSAGWRLNSFDSNIMPTKGNRFAVGGEVGSPPGSIAYYKLSYQQQHFVPLTPKNKLIAMANINLGYGQGIGDKVYPFYKNYYGGGIGSVRGYKPGTVGPQATNPNGSTSYIGGNEIATGNFEFQGPFPGLGDTMRWNVFYDVGYVGATGSAAPGCYPGMTCNPTNNTVATSVGLGMSWVSPVGPLKFSLGYPVGAGPGAQKQPFQFTMGSAF</sequence>
<evidence type="ECO:0000313" key="10">
    <source>
        <dbReference type="EMBL" id="BBU69584.1"/>
    </source>
</evidence>
<dbReference type="PANTHER" id="PTHR12815">
    <property type="entry name" value="SORTING AND ASSEMBLY MACHINERY SAMM50 PROTEIN FAMILY MEMBER"/>
    <property type="match status" value="1"/>
</dbReference>
<dbReference type="InterPro" id="IPR023707">
    <property type="entry name" value="OM_assembly_BamA"/>
</dbReference>
<keyword evidence="2 8" id="KW-1134">Transmembrane beta strand</keyword>
<comment type="function">
    <text evidence="8">Part of the outer membrane protein assembly complex, which is involved in assembly and insertion of beta-barrel proteins into the outer membrane.</text>
</comment>
<keyword evidence="7 8" id="KW-0998">Cell outer membrane</keyword>
<proteinExistence type="inferred from homology"/>
<dbReference type="OrthoDB" id="9803054at2"/>
<evidence type="ECO:0000256" key="7">
    <source>
        <dbReference type="ARBA" id="ARBA00023237"/>
    </source>
</evidence>
<dbReference type="GO" id="GO:0043165">
    <property type="term" value="P:Gram-negative-bacterium-type cell outer membrane assembly"/>
    <property type="evidence" value="ECO:0007669"/>
    <property type="project" value="UniProtKB-UniRule"/>
</dbReference>
<dbReference type="InterPro" id="IPR000184">
    <property type="entry name" value="Bac_surfAg_D15"/>
</dbReference>
<dbReference type="Pfam" id="PF07244">
    <property type="entry name" value="POTRA"/>
    <property type="match status" value="5"/>
</dbReference>
<dbReference type="GO" id="GO:0051205">
    <property type="term" value="P:protein insertion into membrane"/>
    <property type="evidence" value="ECO:0007669"/>
    <property type="project" value="UniProtKB-UniRule"/>
</dbReference>
<dbReference type="Gene3D" id="3.10.20.310">
    <property type="entry name" value="membrane protein fhac"/>
    <property type="match status" value="5"/>
</dbReference>
<keyword evidence="11" id="KW-1185">Reference proteome</keyword>
<reference evidence="11" key="1">
    <citation type="submission" date="2020-01" db="EMBL/GenBank/DDBJ databases">
        <title>Phosphoaccumulans saitamaens gen. nov., sp. nov., a polyphosphate accumulating bacterium isolated from surface river water.</title>
        <authorList>
            <person name="Watanabe K."/>
            <person name="Suda W."/>
        </authorList>
    </citation>
    <scope>NUCLEOTIDE SEQUENCE [LARGE SCALE GENOMIC DNA]</scope>
    <source>
        <strain evidence="11">ICHIAU1</strain>
    </source>
</reference>
<evidence type="ECO:0000256" key="9">
    <source>
        <dbReference type="NCBIfam" id="TIGR03303"/>
    </source>
</evidence>
<accession>A0A679I5A7</accession>
<evidence type="ECO:0000256" key="6">
    <source>
        <dbReference type="ARBA" id="ARBA00023136"/>
    </source>
</evidence>
<evidence type="ECO:0000256" key="3">
    <source>
        <dbReference type="ARBA" id="ARBA00022692"/>
    </source>
</evidence>
<keyword evidence="5 8" id="KW-0677">Repeat</keyword>
<keyword evidence="4 8" id="KW-0732">Signal</keyword>
<comment type="similarity">
    <text evidence="8">Belongs to the BamA family.</text>
</comment>
<dbReference type="InterPro" id="IPR010827">
    <property type="entry name" value="BamA/TamA_POTRA"/>
</dbReference>
<name>A0A679I5A7_9RHOO</name>
<dbReference type="Pfam" id="PF01103">
    <property type="entry name" value="Omp85"/>
    <property type="match status" value="1"/>
</dbReference>
<evidence type="ECO:0000256" key="5">
    <source>
        <dbReference type="ARBA" id="ARBA00022737"/>
    </source>
</evidence>
<keyword evidence="6 8" id="KW-0472">Membrane</keyword>
<dbReference type="PANTHER" id="PTHR12815:SF23">
    <property type="entry name" value="OUTER MEMBRANE PROTEIN ASSEMBLY FACTOR BAMA"/>
    <property type="match status" value="1"/>
</dbReference>
<dbReference type="HAMAP" id="MF_01430">
    <property type="entry name" value="OM_assembly_BamA"/>
    <property type="match status" value="1"/>
</dbReference>
<dbReference type="GO" id="GO:1990063">
    <property type="term" value="C:Bam protein complex"/>
    <property type="evidence" value="ECO:0007669"/>
    <property type="project" value="TreeGrafter"/>
</dbReference>
<comment type="subcellular location">
    <subcellularLocation>
        <location evidence="8">Cell outer membrane</location>
    </subcellularLocation>
    <subcellularLocation>
        <location evidence="1">Membrane</location>
    </subcellularLocation>
</comment>
<dbReference type="Proteomes" id="UP000463961">
    <property type="component" value="Chromosome"/>
</dbReference>